<dbReference type="EMBL" id="JAIFTL010000585">
    <property type="protein sequence ID" value="KAG9319151.1"/>
    <property type="molecule type" value="Genomic_DNA"/>
</dbReference>
<gene>
    <name evidence="1" type="ORF">KVV02_000725</name>
</gene>
<organism evidence="1 2">
    <name type="scientific">Mortierella alpina</name>
    <name type="common">Oleaginous fungus</name>
    <name type="synonym">Mortierella renispora</name>
    <dbReference type="NCBI Taxonomy" id="64518"/>
    <lineage>
        <taxon>Eukaryota</taxon>
        <taxon>Fungi</taxon>
        <taxon>Fungi incertae sedis</taxon>
        <taxon>Mucoromycota</taxon>
        <taxon>Mortierellomycotina</taxon>
        <taxon>Mortierellomycetes</taxon>
        <taxon>Mortierellales</taxon>
        <taxon>Mortierellaceae</taxon>
        <taxon>Mortierella</taxon>
    </lineage>
</organism>
<dbReference type="Proteomes" id="UP000717515">
    <property type="component" value="Unassembled WGS sequence"/>
</dbReference>
<reference evidence="1" key="1">
    <citation type="submission" date="2021-07" db="EMBL/GenBank/DDBJ databases">
        <title>Draft genome of Mortierella alpina, strain LL118, isolated from an aspen leaf litter sample.</title>
        <authorList>
            <person name="Yang S."/>
            <person name="Vinatzer B.A."/>
        </authorList>
    </citation>
    <scope>NUCLEOTIDE SEQUENCE</scope>
    <source>
        <strain evidence="1">LL118</strain>
    </source>
</reference>
<name>A0A9P7ZYD8_MORAP</name>
<accession>A0A9P7ZYD8</accession>
<proteinExistence type="predicted"/>
<dbReference type="AlphaFoldDB" id="A0A9P7ZYD8"/>
<evidence type="ECO:0000313" key="1">
    <source>
        <dbReference type="EMBL" id="KAG9319151.1"/>
    </source>
</evidence>
<evidence type="ECO:0000313" key="2">
    <source>
        <dbReference type="Proteomes" id="UP000717515"/>
    </source>
</evidence>
<comment type="caution">
    <text evidence="1">The sequence shown here is derived from an EMBL/GenBank/DDBJ whole genome shotgun (WGS) entry which is preliminary data.</text>
</comment>
<protein>
    <submittedName>
        <fullName evidence="1">Uncharacterized protein</fullName>
    </submittedName>
</protein>
<sequence>MSAPDGPRLVIGTQSCNVLVTSSLRLDTLGMGSVGGSTTSFQLNTADDSKAVKIFLDLESVESAFDLARNKDAWTVSRRNILCQLRQLRSKFHDASTYFLCRASGYTTRHHVSQPYSVFTLINFDQSRPGSGAAAGSIFKTIAIRIIKEGENAKLYLSTLKECRGQCGDTKIASILDAMIGLFSPETDSIPIIGNCQLNTQLEILAGHMSSFLATANKSALAQVEHSFTHTSVAHP</sequence>